<comment type="caution">
    <text evidence="1">The sequence shown here is derived from an EMBL/GenBank/DDBJ whole genome shotgun (WGS) entry which is preliminary data.</text>
</comment>
<dbReference type="EMBL" id="CALSDN010000001">
    <property type="protein sequence ID" value="CAH6718801.1"/>
    <property type="molecule type" value="Genomic_DNA"/>
</dbReference>
<protein>
    <submittedName>
        <fullName evidence="1">Uncharacterized protein</fullName>
    </submittedName>
</protein>
<proteinExistence type="predicted"/>
<reference evidence="1" key="1">
    <citation type="submission" date="2022-06" db="EMBL/GenBank/DDBJ databases">
        <authorList>
            <person name="Legras J.-L."/>
            <person name="Devillers H."/>
            <person name="Grondin C."/>
        </authorList>
    </citation>
    <scope>NUCLEOTIDE SEQUENCE</scope>
    <source>
        <strain evidence="1">CLIB 1444</strain>
    </source>
</reference>
<accession>A0ACA9Y1Z7</accession>
<dbReference type="Proteomes" id="UP001152531">
    <property type="component" value="Unassembled WGS sequence"/>
</dbReference>
<name>A0ACA9Y1Z7_9ASCO</name>
<evidence type="ECO:0000313" key="1">
    <source>
        <dbReference type="EMBL" id="CAH6718801.1"/>
    </source>
</evidence>
<organism evidence="1 2">
    <name type="scientific">[Candida] jaroonii</name>
    <dbReference type="NCBI Taxonomy" id="467808"/>
    <lineage>
        <taxon>Eukaryota</taxon>
        <taxon>Fungi</taxon>
        <taxon>Dikarya</taxon>
        <taxon>Ascomycota</taxon>
        <taxon>Saccharomycotina</taxon>
        <taxon>Pichiomycetes</taxon>
        <taxon>Debaryomycetaceae</taxon>
        <taxon>Yamadazyma</taxon>
    </lineage>
</organism>
<sequence>MSGNSFMDEDKMKRTRVACETCRRKKIKCSGDQPCTNCIQQKDEINCKFSEKPKKLRMVEKPKGSSLKTMEDRLSRLEGYLVQITEKLVTLNDSPRQATPEAQEPAKPKLEDEVFDHEGNHYLVRERFFESHSFMSVCSTKSIAWISSSLRNSSKKEVIHQFERLPFFFFTKSEPLFKKFVDPVDIDQSNREKYLVRPLPDDYEYLLELLTSIEDDNEFFTMICPFSQLKQLLYQYFFGRTKLNNSNLLILCAIFVICLNARLTSKTQMGDSTKEKYSKLELNIFFEDLLSSSILLYQRICVISQGIETIRAILLLVTAFEASGSMILDLNYMILSVAIRYAHEYGLHRPESYVNLTEEEAESRRLLWNLCLRCDVEFCFRNGKPPISSSYDILRSSKDDLKSVLRSLNLDHSALQYFDPKTQLGYLSPNHTQKLYDAKEYSTIAQYENYLLSKLRFDSYFTLFNNVGNLHTIENLENILEDLNVASSRLSYTLVEEFKPRYFDEPQFEFYISKIINEGKASNSGVYADILNFHFLFYFQLMITNRVPFLTNITEDSPKIQDFRKIFIRSTRTLLHLGLRIDHKAIKSFAVIWLAFYPFAAFLILCALIINNPKSMEVNEDLKLLTDVSNYFFDIAFGDYTKDSVIYNLGNNSFGCQTVIMKVFLQLVVGVVDSKNDIQYREDEVHLKQIKILEHIAPELFQGKRRLHFKIHSTYNEEENLGSSKNSLSNITGTYSDTSTDYSYGGFEKPVTGQTPTGMTPMNQNMVNDNPVFDILFDDQMNDFVSSQMNSLPNFFFDNNLGFDS</sequence>
<keyword evidence="2" id="KW-1185">Reference proteome</keyword>
<gene>
    <name evidence="1" type="ORF">CLIB1444_01S14818</name>
</gene>
<evidence type="ECO:0000313" key="2">
    <source>
        <dbReference type="Proteomes" id="UP001152531"/>
    </source>
</evidence>